<keyword evidence="1" id="KW-0229">DNA integration</keyword>
<dbReference type="InterPro" id="IPR050090">
    <property type="entry name" value="Tyrosine_recombinase_XerCD"/>
</dbReference>
<dbReference type="RefSeq" id="WP_151162534.1">
    <property type="nucleotide sequence ID" value="NZ_WKJO01000001.1"/>
</dbReference>
<feature type="domain" description="Tyr recombinase" evidence="4">
    <location>
        <begin position="11"/>
        <end position="203"/>
    </location>
</feature>
<dbReference type="Proteomes" id="UP000439022">
    <property type="component" value="Unassembled WGS sequence"/>
</dbReference>
<dbReference type="InterPro" id="IPR011010">
    <property type="entry name" value="DNA_brk_join_enz"/>
</dbReference>
<sequence>MNSKTQQEEERIQVWMKPEQIDELRNATVEISQPYLSGRNDALIALMADTGLRVSEAVHIETEMIDFDDGVLRIPSHIQKQPPEGQRPPAALSLAPETLRTLRTYLNSRWKDSDYLFPSRQSERMTTETARNIIEDAALEADIRPYRGVGRGEPKDVTPHTLRHSVAYRLLAREDEGIYKVKSRLRHSSVTTTESIYTHLDVA</sequence>
<dbReference type="PANTHER" id="PTHR30349:SF41">
    <property type="entry name" value="INTEGRASE_RECOMBINASE PROTEIN MJ0367-RELATED"/>
    <property type="match status" value="1"/>
</dbReference>
<dbReference type="Gene3D" id="1.10.443.10">
    <property type="entry name" value="Intergrase catalytic core"/>
    <property type="match status" value="1"/>
</dbReference>
<reference evidence="5 6" key="1">
    <citation type="submission" date="2019-11" db="EMBL/GenBank/DDBJ databases">
        <title>Whole genome sequence of Haloferax sp. MBLA0076.</title>
        <authorList>
            <person name="Seo M.-J."/>
            <person name="Cho E.-S."/>
        </authorList>
    </citation>
    <scope>NUCLEOTIDE SEQUENCE [LARGE SCALE GENOMIC DNA]</scope>
    <source>
        <strain evidence="5 6">MBLA0076</strain>
    </source>
</reference>
<proteinExistence type="predicted"/>
<evidence type="ECO:0000313" key="6">
    <source>
        <dbReference type="Proteomes" id="UP000439022"/>
    </source>
</evidence>
<dbReference type="InterPro" id="IPR013762">
    <property type="entry name" value="Integrase-like_cat_sf"/>
</dbReference>
<dbReference type="GO" id="GO:0006310">
    <property type="term" value="P:DNA recombination"/>
    <property type="evidence" value="ECO:0007669"/>
    <property type="project" value="UniProtKB-KW"/>
</dbReference>
<accession>A0A6A8GFQ3</accession>
<evidence type="ECO:0000256" key="2">
    <source>
        <dbReference type="ARBA" id="ARBA00023125"/>
    </source>
</evidence>
<organism evidence="5 6">
    <name type="scientific">Haloferax litoreum</name>
    <dbReference type="NCBI Taxonomy" id="2666140"/>
    <lineage>
        <taxon>Archaea</taxon>
        <taxon>Methanobacteriati</taxon>
        <taxon>Methanobacteriota</taxon>
        <taxon>Stenosarchaea group</taxon>
        <taxon>Halobacteria</taxon>
        <taxon>Halobacteriales</taxon>
        <taxon>Haloferacaceae</taxon>
        <taxon>Haloferax</taxon>
    </lineage>
</organism>
<evidence type="ECO:0000259" key="4">
    <source>
        <dbReference type="PROSITE" id="PS51898"/>
    </source>
</evidence>
<dbReference type="PROSITE" id="PS51898">
    <property type="entry name" value="TYR_RECOMBINASE"/>
    <property type="match status" value="1"/>
</dbReference>
<name>A0A6A8GFQ3_9EURY</name>
<dbReference type="InterPro" id="IPR002104">
    <property type="entry name" value="Integrase_catalytic"/>
</dbReference>
<dbReference type="AlphaFoldDB" id="A0A6A8GFQ3"/>
<evidence type="ECO:0000313" key="5">
    <source>
        <dbReference type="EMBL" id="MRX21978.1"/>
    </source>
</evidence>
<dbReference type="GO" id="GO:0003677">
    <property type="term" value="F:DNA binding"/>
    <property type="evidence" value="ECO:0007669"/>
    <property type="project" value="UniProtKB-KW"/>
</dbReference>
<dbReference type="SUPFAM" id="SSF56349">
    <property type="entry name" value="DNA breaking-rejoining enzymes"/>
    <property type="match status" value="1"/>
</dbReference>
<evidence type="ECO:0000256" key="3">
    <source>
        <dbReference type="ARBA" id="ARBA00023172"/>
    </source>
</evidence>
<dbReference type="CDD" id="cd00397">
    <property type="entry name" value="DNA_BRE_C"/>
    <property type="match status" value="1"/>
</dbReference>
<comment type="caution">
    <text evidence="5">The sequence shown here is derived from an EMBL/GenBank/DDBJ whole genome shotgun (WGS) entry which is preliminary data.</text>
</comment>
<protein>
    <submittedName>
        <fullName evidence="5">Tyrosine-type recombinase/integrase</fullName>
    </submittedName>
</protein>
<evidence type="ECO:0000256" key="1">
    <source>
        <dbReference type="ARBA" id="ARBA00022908"/>
    </source>
</evidence>
<dbReference type="GO" id="GO:0015074">
    <property type="term" value="P:DNA integration"/>
    <property type="evidence" value="ECO:0007669"/>
    <property type="project" value="UniProtKB-KW"/>
</dbReference>
<keyword evidence="2" id="KW-0238">DNA-binding</keyword>
<dbReference type="PANTHER" id="PTHR30349">
    <property type="entry name" value="PHAGE INTEGRASE-RELATED"/>
    <property type="match status" value="1"/>
</dbReference>
<keyword evidence="6" id="KW-1185">Reference proteome</keyword>
<keyword evidence="3" id="KW-0233">DNA recombination</keyword>
<dbReference type="EMBL" id="WKJO01000001">
    <property type="protein sequence ID" value="MRX21978.1"/>
    <property type="molecule type" value="Genomic_DNA"/>
</dbReference>
<dbReference type="Pfam" id="PF00589">
    <property type="entry name" value="Phage_integrase"/>
    <property type="match status" value="1"/>
</dbReference>
<gene>
    <name evidence="5" type="ORF">GJR96_08415</name>
</gene>